<organism evidence="1 2">
    <name type="scientific">Cerasicoccus arenae</name>
    <dbReference type="NCBI Taxonomy" id="424488"/>
    <lineage>
        <taxon>Bacteria</taxon>
        <taxon>Pseudomonadati</taxon>
        <taxon>Verrucomicrobiota</taxon>
        <taxon>Opitutia</taxon>
        <taxon>Puniceicoccales</taxon>
        <taxon>Cerasicoccaceae</taxon>
        <taxon>Cerasicoccus</taxon>
    </lineage>
</organism>
<protein>
    <recommendedName>
        <fullName evidence="3">Alpha-galactosidase</fullName>
    </recommendedName>
</protein>
<keyword evidence="2" id="KW-1185">Reference proteome</keyword>
<name>A0A8J3DIX2_9BACT</name>
<dbReference type="InterPro" id="IPR038417">
    <property type="entry name" value="Alpga-gal_N_sf"/>
</dbReference>
<dbReference type="SUPFAM" id="SSF51445">
    <property type="entry name" value="(Trans)glycosidases"/>
    <property type="match status" value="1"/>
</dbReference>
<dbReference type="GO" id="GO:0016052">
    <property type="term" value="P:carbohydrate catabolic process"/>
    <property type="evidence" value="ECO:0007669"/>
    <property type="project" value="InterPro"/>
</dbReference>
<dbReference type="Pfam" id="PF02065">
    <property type="entry name" value="Melibiase"/>
    <property type="match status" value="1"/>
</dbReference>
<dbReference type="EMBL" id="BMXG01000033">
    <property type="protein sequence ID" value="GHC13439.1"/>
    <property type="molecule type" value="Genomic_DNA"/>
</dbReference>
<dbReference type="Gene3D" id="3.20.20.70">
    <property type="entry name" value="Aldolase class I"/>
    <property type="match status" value="1"/>
</dbReference>
<reference evidence="1" key="1">
    <citation type="journal article" date="2014" name="Int. J. Syst. Evol. Microbiol.">
        <title>Complete genome sequence of Corynebacterium casei LMG S-19264T (=DSM 44701T), isolated from a smear-ripened cheese.</title>
        <authorList>
            <consortium name="US DOE Joint Genome Institute (JGI-PGF)"/>
            <person name="Walter F."/>
            <person name="Albersmeier A."/>
            <person name="Kalinowski J."/>
            <person name="Ruckert C."/>
        </authorList>
    </citation>
    <scope>NUCLEOTIDE SEQUENCE</scope>
    <source>
        <strain evidence="1">KCTC 12870</strain>
    </source>
</reference>
<dbReference type="InterPro" id="IPR002252">
    <property type="entry name" value="Glyco_hydro_36"/>
</dbReference>
<dbReference type="Proteomes" id="UP000642829">
    <property type="component" value="Unassembled WGS sequence"/>
</dbReference>
<comment type="caution">
    <text evidence="1">The sequence shown here is derived from an EMBL/GenBank/DDBJ whole genome shotgun (WGS) entry which is preliminary data.</text>
</comment>
<gene>
    <name evidence="1" type="ORF">GCM10007047_33520</name>
</gene>
<dbReference type="InterPro" id="IPR013785">
    <property type="entry name" value="Aldolase_TIM"/>
</dbReference>
<dbReference type="Gene3D" id="2.70.98.60">
    <property type="entry name" value="alpha-galactosidase from lactobacil brevis"/>
    <property type="match status" value="1"/>
</dbReference>
<reference evidence="1" key="2">
    <citation type="submission" date="2020-09" db="EMBL/GenBank/DDBJ databases">
        <authorList>
            <person name="Sun Q."/>
            <person name="Kim S."/>
        </authorList>
    </citation>
    <scope>NUCLEOTIDE SEQUENCE</scope>
    <source>
        <strain evidence="1">KCTC 12870</strain>
    </source>
</reference>
<dbReference type="CDD" id="cd14791">
    <property type="entry name" value="GH36"/>
    <property type="match status" value="1"/>
</dbReference>
<accession>A0A8J3DIX2</accession>
<sequence>MRVIVEDTSNCPLPVIVAMQNIVSSNQCESHLPLPENISVVSIIALGDVEAVYLRDENTQATGLMLIPTQWLPDVVKRRSHNNSTLAWTVDSLIQLKIVGDAYPKMFSQGRTMRNSVSTERLRFDGQRVVEDETSKSILTVLRDDGRYHCVHQLTWMKGEGFVEVTSTFHNDSNEPLTLEMFSSFSLGGITPFACGDAAGRLVLHRLRSAWCAEGRLESRAIEEMQLECFHYPDTPTAERFGQVGSMPVRGWHPFIAIEDLEVGVTWAAQLACPGSWQLEAHRRDDCISISGGLADREFGHWLKRINPRARFTSPTAMLTVGASLDDACERFLQRQQRQEILPIEQSLPIIYNDWCTHWGKTSHANVVEMAEILMGEGIDIFVIDAGWSLGMGSWQENRAKFPDGLAVTAKKIRECGMVPGIWFEMECCEVTDGHTHENREHLLHRDSFPIQSGQRCFWDFRDPWVWNHLSEQMIDLLEECQFGYLKIDYNDSLGIGCDGTDSLGEGLREHLECVQKFIVRIRERLPNLVIELCSSGGHRLEPSMLQLANVASFSDAHETSDIPIIAANLHRVLLPRTSQIWSVLRSGDNAQRIVYSLAATFLGRMGLSGEIDQLDEWKRDILRFAIAFYHEASAVIAYGTSKRYGGPVLSYRNPVGWQAVVRQGAGAALVVGHAFAGDPPEIVELELPAGSWRIKKVFPQQMSSPELKGAALSAKFDGEWSAFAILLVQEEVESDVTLAG</sequence>
<evidence type="ECO:0008006" key="3">
    <source>
        <dbReference type="Google" id="ProtNLM"/>
    </source>
</evidence>
<dbReference type="AlphaFoldDB" id="A0A8J3DIX2"/>
<dbReference type="GO" id="GO:0004557">
    <property type="term" value="F:alpha-galactosidase activity"/>
    <property type="evidence" value="ECO:0007669"/>
    <property type="project" value="InterPro"/>
</dbReference>
<proteinExistence type="predicted"/>
<dbReference type="InterPro" id="IPR017853">
    <property type="entry name" value="GH"/>
</dbReference>
<evidence type="ECO:0000313" key="1">
    <source>
        <dbReference type="EMBL" id="GHC13439.1"/>
    </source>
</evidence>
<evidence type="ECO:0000313" key="2">
    <source>
        <dbReference type="Proteomes" id="UP000642829"/>
    </source>
</evidence>